<dbReference type="GO" id="GO:0005634">
    <property type="term" value="C:nucleus"/>
    <property type="evidence" value="ECO:0007669"/>
    <property type="project" value="TreeGrafter"/>
</dbReference>
<organism evidence="4 5">
    <name type="scientific">Ditylenchus dipsaci</name>
    <dbReference type="NCBI Taxonomy" id="166011"/>
    <lineage>
        <taxon>Eukaryota</taxon>
        <taxon>Metazoa</taxon>
        <taxon>Ecdysozoa</taxon>
        <taxon>Nematoda</taxon>
        <taxon>Chromadorea</taxon>
        <taxon>Rhabditida</taxon>
        <taxon>Tylenchina</taxon>
        <taxon>Tylenchomorpha</taxon>
        <taxon>Sphaerularioidea</taxon>
        <taxon>Anguinidae</taxon>
        <taxon>Anguininae</taxon>
        <taxon>Ditylenchus</taxon>
    </lineage>
</organism>
<dbReference type="PROSITE" id="PS50102">
    <property type="entry name" value="RRM"/>
    <property type="match status" value="1"/>
</dbReference>
<dbReference type="GO" id="GO:0003730">
    <property type="term" value="F:mRNA 3'-UTR binding"/>
    <property type="evidence" value="ECO:0007669"/>
    <property type="project" value="TreeGrafter"/>
</dbReference>
<evidence type="ECO:0000259" key="3">
    <source>
        <dbReference type="PROSITE" id="PS50102"/>
    </source>
</evidence>
<name>A0A915DP45_9BILA</name>
<proteinExistence type="predicted"/>
<dbReference type="GO" id="GO:0005829">
    <property type="term" value="C:cytosol"/>
    <property type="evidence" value="ECO:0007669"/>
    <property type="project" value="TreeGrafter"/>
</dbReference>
<feature type="domain" description="RRM" evidence="3">
    <location>
        <begin position="86"/>
        <end position="140"/>
    </location>
</feature>
<accession>A0A915DP45</accession>
<dbReference type="InterPro" id="IPR000504">
    <property type="entry name" value="RRM_dom"/>
</dbReference>
<dbReference type="InterPro" id="IPR035979">
    <property type="entry name" value="RBD_domain_sf"/>
</dbReference>
<dbReference type="PANTHER" id="PTHR48024:SF56">
    <property type="entry name" value="HETEROGENEOUS NUCLEAR RIBONUCLEOPROTEIN A0"/>
    <property type="match status" value="1"/>
</dbReference>
<dbReference type="InterPro" id="IPR012677">
    <property type="entry name" value="Nucleotide-bd_a/b_plait_sf"/>
</dbReference>
<evidence type="ECO:0000256" key="2">
    <source>
        <dbReference type="PROSITE-ProRule" id="PRU00176"/>
    </source>
</evidence>
<dbReference type="PANTHER" id="PTHR48024">
    <property type="entry name" value="GEO13361P1-RELATED"/>
    <property type="match status" value="1"/>
</dbReference>
<keyword evidence="1 2" id="KW-0694">RNA-binding</keyword>
<reference evidence="5" key="1">
    <citation type="submission" date="2022-11" db="UniProtKB">
        <authorList>
            <consortium name="WormBaseParasite"/>
        </authorList>
    </citation>
    <scope>IDENTIFICATION</scope>
</reference>
<dbReference type="InterPro" id="IPR050886">
    <property type="entry name" value="RNA-binding_reg"/>
</dbReference>
<dbReference type="Pfam" id="PF00076">
    <property type="entry name" value="RRM_1"/>
    <property type="match status" value="1"/>
</dbReference>
<evidence type="ECO:0000256" key="1">
    <source>
        <dbReference type="ARBA" id="ARBA00022884"/>
    </source>
</evidence>
<dbReference type="SMART" id="SM00360">
    <property type="entry name" value="RRM"/>
    <property type="match status" value="1"/>
</dbReference>
<evidence type="ECO:0000313" key="4">
    <source>
        <dbReference type="Proteomes" id="UP000887574"/>
    </source>
</evidence>
<dbReference type="WBParaSite" id="jg21429.2">
    <property type="protein sequence ID" value="jg21429.2"/>
    <property type="gene ID" value="jg21429"/>
</dbReference>
<dbReference type="Proteomes" id="UP000887574">
    <property type="component" value="Unplaced"/>
</dbReference>
<protein>
    <submittedName>
        <fullName evidence="5">RRM domain-containing protein</fullName>
    </submittedName>
</protein>
<sequence length="284" mass="30774">MVDLDTSVTCFTATTAQTPLLYKKYASLAGMLARPGRQLFTYSLRAHKLCCQPSLAQALQASSNHSSNETTPTGSRDTTYTKYLWFGDIEEAVVITDRQTQKSRGYGFVTMKERSDAEKACKDPNPIIDGRKANVNLAYLGAKPRNNVQLTAIPPACLLYPINNKSRLCKHVWACNSSTFRMLQPQPALAALVQQHLSVSQANATSVYQQFDAAAIAAATAALQQQTATSAYGIQAGSTSGLEQYGYAHHQLLNNQHTAYAQALAQAQAQLVAASGHSAIDNQR</sequence>
<keyword evidence="4" id="KW-1185">Reference proteome</keyword>
<evidence type="ECO:0000313" key="5">
    <source>
        <dbReference type="WBParaSite" id="jg21429.2"/>
    </source>
</evidence>
<dbReference type="SUPFAM" id="SSF54928">
    <property type="entry name" value="RNA-binding domain, RBD"/>
    <property type="match status" value="1"/>
</dbReference>
<dbReference type="AlphaFoldDB" id="A0A915DP45"/>
<dbReference type="Gene3D" id="3.30.70.330">
    <property type="match status" value="1"/>
</dbReference>